<comment type="similarity">
    <text evidence="1 7">Belongs to the N-acetylmuramoyl-L-alanine amidase 2 family.</text>
</comment>
<keyword evidence="3 9" id="KW-0732">Signal</keyword>
<evidence type="ECO:0000259" key="10">
    <source>
        <dbReference type="SMART" id="SM00644"/>
    </source>
</evidence>
<evidence type="ECO:0000313" key="13">
    <source>
        <dbReference type="Proteomes" id="UP001162156"/>
    </source>
</evidence>
<evidence type="ECO:0000256" key="7">
    <source>
        <dbReference type="PIRNR" id="PIRNR037945"/>
    </source>
</evidence>
<evidence type="ECO:0000256" key="1">
    <source>
        <dbReference type="ARBA" id="ARBA00007553"/>
    </source>
</evidence>
<dbReference type="FunFam" id="3.40.80.10:FF:000001">
    <property type="entry name" value="Peptidoglycan recognition protein 1"/>
    <property type="match status" value="1"/>
</dbReference>
<dbReference type="InterPro" id="IPR015510">
    <property type="entry name" value="PGRP"/>
</dbReference>
<feature type="domain" description="Peptidoglycan recognition protein family" evidence="11">
    <location>
        <begin position="24"/>
        <end position="167"/>
    </location>
</feature>
<evidence type="ECO:0000313" key="12">
    <source>
        <dbReference type="EMBL" id="KAJ8928526.1"/>
    </source>
</evidence>
<proteinExistence type="inferred from homology"/>
<dbReference type="PANTHER" id="PTHR11022">
    <property type="entry name" value="PEPTIDOGLYCAN RECOGNITION PROTEIN"/>
    <property type="match status" value="1"/>
</dbReference>
<evidence type="ECO:0000256" key="8">
    <source>
        <dbReference type="PIRSR" id="PIRSR037945-1"/>
    </source>
</evidence>
<dbReference type="PANTHER" id="PTHR11022:SF75">
    <property type="entry name" value="PEPTIDOGLYCAN-RECOGNITION PROTEIN SB1-RELATED"/>
    <property type="match status" value="1"/>
</dbReference>
<dbReference type="AlphaFoldDB" id="A0AAV8WRY6"/>
<evidence type="ECO:0000256" key="6">
    <source>
        <dbReference type="ARBA" id="ARBA00057187"/>
    </source>
</evidence>
<organism evidence="12 13">
    <name type="scientific">Rhamnusium bicolor</name>
    <dbReference type="NCBI Taxonomy" id="1586634"/>
    <lineage>
        <taxon>Eukaryota</taxon>
        <taxon>Metazoa</taxon>
        <taxon>Ecdysozoa</taxon>
        <taxon>Arthropoda</taxon>
        <taxon>Hexapoda</taxon>
        <taxon>Insecta</taxon>
        <taxon>Pterygota</taxon>
        <taxon>Neoptera</taxon>
        <taxon>Endopterygota</taxon>
        <taxon>Coleoptera</taxon>
        <taxon>Polyphaga</taxon>
        <taxon>Cucujiformia</taxon>
        <taxon>Chrysomeloidea</taxon>
        <taxon>Cerambycidae</taxon>
        <taxon>Lepturinae</taxon>
        <taxon>Rhagiini</taxon>
        <taxon>Rhamnusium</taxon>
    </lineage>
</organism>
<evidence type="ECO:0000256" key="4">
    <source>
        <dbReference type="ARBA" id="ARBA00022859"/>
    </source>
</evidence>
<feature type="signal peptide" evidence="9">
    <location>
        <begin position="1"/>
        <end position="21"/>
    </location>
</feature>
<dbReference type="InterPro" id="IPR002502">
    <property type="entry name" value="Amidase_domain"/>
</dbReference>
<comment type="caution">
    <text evidence="12">The sequence shown here is derived from an EMBL/GenBank/DDBJ whole genome shotgun (WGS) entry which is preliminary data.</text>
</comment>
<feature type="disulfide bond" evidence="8">
    <location>
        <begin position="61"/>
        <end position="67"/>
    </location>
</feature>
<keyword evidence="4 7" id="KW-0391">Immunity</keyword>
<dbReference type="SUPFAM" id="SSF55846">
    <property type="entry name" value="N-acetylmuramoyl-L-alanine amidase-like"/>
    <property type="match status" value="1"/>
</dbReference>
<dbReference type="GO" id="GO:0008270">
    <property type="term" value="F:zinc ion binding"/>
    <property type="evidence" value="ECO:0007669"/>
    <property type="project" value="InterPro"/>
</dbReference>
<feature type="domain" description="N-acetylmuramoyl-L-alanine amidase" evidence="10">
    <location>
        <begin position="36"/>
        <end position="173"/>
    </location>
</feature>
<dbReference type="CDD" id="cd06583">
    <property type="entry name" value="PGRP"/>
    <property type="match status" value="1"/>
</dbReference>
<dbReference type="SMART" id="SM00644">
    <property type="entry name" value="Ami_2"/>
    <property type="match status" value="1"/>
</dbReference>
<dbReference type="InterPro" id="IPR017331">
    <property type="entry name" value="Peptidoglycan_recognition"/>
</dbReference>
<keyword evidence="5 8" id="KW-1015">Disulfide bond</keyword>
<evidence type="ECO:0000256" key="9">
    <source>
        <dbReference type="SAM" id="SignalP"/>
    </source>
</evidence>
<reference evidence="12" key="1">
    <citation type="journal article" date="2023" name="Insect Mol. Biol.">
        <title>Genome sequencing provides insights into the evolution of gene families encoding plant cell wall-degrading enzymes in longhorned beetles.</title>
        <authorList>
            <person name="Shin N.R."/>
            <person name="Okamura Y."/>
            <person name="Kirsch R."/>
            <person name="Pauchet Y."/>
        </authorList>
    </citation>
    <scope>NUCLEOTIDE SEQUENCE</scope>
    <source>
        <strain evidence="12">RBIC_L_NR</strain>
    </source>
</reference>
<evidence type="ECO:0000256" key="5">
    <source>
        <dbReference type="ARBA" id="ARBA00023157"/>
    </source>
</evidence>
<evidence type="ECO:0000259" key="11">
    <source>
        <dbReference type="SMART" id="SM00701"/>
    </source>
</evidence>
<dbReference type="GO" id="GO:0045087">
    <property type="term" value="P:innate immune response"/>
    <property type="evidence" value="ECO:0007669"/>
    <property type="project" value="UniProtKB-KW"/>
</dbReference>
<sequence length="191" mass="21358">MHLYLTVLGAVYISMYCYVESACPQIISRRNWGARSPKRTTPLRTNPPPYVVVHHSDTPACTSRSACETRIRNIQTGHMNDRGWDDIGYNFLIGGDGNIYEGRGYGIHGSHVPKFNSRSIGICLIGDFQNTSPPNSQQQALKNLIDCAAETNKVARNYHVIGHRQGGTTTCPGNYLFNIIKTYPRWDSNPN</sequence>
<comment type="function">
    <text evidence="6">Peptidoglycan-recognition protein probably involved in innate immunity by binding to peptidoglycans (PGN) of bacteria and activating the prophenoloxidase (proPO) cascade immune response. Binds to 1,3-beta-D-glucan and PGN.</text>
</comment>
<dbReference type="GO" id="GO:0042834">
    <property type="term" value="F:peptidoglycan binding"/>
    <property type="evidence" value="ECO:0007669"/>
    <property type="project" value="InterPro"/>
</dbReference>
<dbReference type="InterPro" id="IPR006619">
    <property type="entry name" value="PGRP_domain_met/bac"/>
</dbReference>
<feature type="disulfide bond" evidence="8">
    <location>
        <begin position="23"/>
        <end position="147"/>
    </location>
</feature>
<dbReference type="Pfam" id="PF01510">
    <property type="entry name" value="Amidase_2"/>
    <property type="match status" value="1"/>
</dbReference>
<dbReference type="GO" id="GO:0008745">
    <property type="term" value="F:N-acetylmuramoyl-L-alanine amidase activity"/>
    <property type="evidence" value="ECO:0007669"/>
    <property type="project" value="InterPro"/>
</dbReference>
<dbReference type="Proteomes" id="UP001162156">
    <property type="component" value="Unassembled WGS sequence"/>
</dbReference>
<dbReference type="PIRSF" id="PIRSF037945">
    <property type="entry name" value="PGRPs"/>
    <property type="match status" value="1"/>
</dbReference>
<dbReference type="GO" id="GO:0009253">
    <property type="term" value="P:peptidoglycan catabolic process"/>
    <property type="evidence" value="ECO:0007669"/>
    <property type="project" value="InterPro"/>
</dbReference>
<name>A0AAV8WRY6_9CUCU</name>
<dbReference type="SMART" id="SM00701">
    <property type="entry name" value="PGRP"/>
    <property type="match status" value="1"/>
</dbReference>
<evidence type="ECO:0000256" key="2">
    <source>
        <dbReference type="ARBA" id="ARBA00022588"/>
    </source>
</evidence>
<keyword evidence="13" id="KW-1185">Reference proteome</keyword>
<keyword evidence="2 7" id="KW-0399">Innate immunity</keyword>
<gene>
    <name evidence="12" type="ORF">NQ314_018902</name>
</gene>
<evidence type="ECO:0000256" key="3">
    <source>
        <dbReference type="ARBA" id="ARBA00022729"/>
    </source>
</evidence>
<dbReference type="Gene3D" id="3.40.80.10">
    <property type="entry name" value="Peptidoglycan recognition protein-like"/>
    <property type="match status" value="1"/>
</dbReference>
<protein>
    <recommendedName>
        <fullName evidence="7">Peptidoglycan-recognition protein</fullName>
    </recommendedName>
</protein>
<dbReference type="InterPro" id="IPR036505">
    <property type="entry name" value="Amidase/PGRP_sf"/>
</dbReference>
<accession>A0AAV8WRY6</accession>
<dbReference type="EMBL" id="JANEYF010005340">
    <property type="protein sequence ID" value="KAJ8928526.1"/>
    <property type="molecule type" value="Genomic_DNA"/>
</dbReference>
<feature type="chain" id="PRO_5043608689" description="Peptidoglycan-recognition protein" evidence="9">
    <location>
        <begin position="22"/>
        <end position="191"/>
    </location>
</feature>